<feature type="compositionally biased region" description="Basic and acidic residues" evidence="1">
    <location>
        <begin position="1"/>
        <end position="11"/>
    </location>
</feature>
<dbReference type="RefSeq" id="WP_184031167.1">
    <property type="nucleotide sequence ID" value="NZ_JACIJJ010000008.1"/>
</dbReference>
<feature type="region of interest" description="Disordered" evidence="1">
    <location>
        <begin position="1"/>
        <end position="23"/>
    </location>
</feature>
<evidence type="ECO:0000313" key="3">
    <source>
        <dbReference type="EMBL" id="MBB5700136.1"/>
    </source>
</evidence>
<reference evidence="3 4" key="1">
    <citation type="submission" date="2020-08" db="EMBL/GenBank/DDBJ databases">
        <title>Genomic Encyclopedia of Type Strains, Phase IV (KMG-IV): sequencing the most valuable type-strain genomes for metagenomic binning, comparative biology and taxonomic classification.</title>
        <authorList>
            <person name="Goeker M."/>
        </authorList>
    </citation>
    <scope>NUCLEOTIDE SEQUENCE [LARGE SCALE GENOMIC DNA]</scope>
    <source>
        <strain evidence="3 4">DSM 27244</strain>
    </source>
</reference>
<name>A0A7W9ATA3_9SPHN</name>
<feature type="transmembrane region" description="Helical" evidence="2">
    <location>
        <begin position="25"/>
        <end position="48"/>
    </location>
</feature>
<keyword evidence="2" id="KW-0472">Membrane</keyword>
<dbReference type="AlphaFoldDB" id="A0A7W9ATA3"/>
<dbReference type="Proteomes" id="UP000557739">
    <property type="component" value="Unassembled WGS sequence"/>
</dbReference>
<keyword evidence="2" id="KW-0812">Transmembrane</keyword>
<evidence type="ECO:0000256" key="1">
    <source>
        <dbReference type="SAM" id="MobiDB-lite"/>
    </source>
</evidence>
<comment type="caution">
    <text evidence="3">The sequence shown here is derived from an EMBL/GenBank/DDBJ whole genome shotgun (WGS) entry which is preliminary data.</text>
</comment>
<dbReference type="EMBL" id="JACIJJ010000008">
    <property type="protein sequence ID" value="MBB5700136.1"/>
    <property type="molecule type" value="Genomic_DNA"/>
</dbReference>
<keyword evidence="4" id="KW-1185">Reference proteome</keyword>
<organism evidence="3 4">
    <name type="scientific">Sphingomonas yantingensis</name>
    <dbReference type="NCBI Taxonomy" id="1241761"/>
    <lineage>
        <taxon>Bacteria</taxon>
        <taxon>Pseudomonadati</taxon>
        <taxon>Pseudomonadota</taxon>
        <taxon>Alphaproteobacteria</taxon>
        <taxon>Sphingomonadales</taxon>
        <taxon>Sphingomonadaceae</taxon>
        <taxon>Sphingomonas</taxon>
    </lineage>
</organism>
<keyword evidence="2" id="KW-1133">Transmembrane helix</keyword>
<evidence type="ECO:0000256" key="2">
    <source>
        <dbReference type="SAM" id="Phobius"/>
    </source>
</evidence>
<sequence>MDAKRRADPRKGQPRGPAGRSGREWAVRAALAGGALVLGYVGVTFSLAQAVAAADPARAYALAPYDGQLAARLAETRLAEAPETGGSRTAVALARASLRRDPLSVRAVPVLGITASGAGDTRGSQRLLDYAQRLSRRNLQTQLWAIEAAVARGDVTGALTQYDIALRSSRTAIDLLYPVLASAITDRPVRAATAAMLAKRPPWGGFFIDFASGNGDSPAATALLFEDLQRRGVAISPSAIATLVNRLAAGASIEAAWRFYRSRHPGADPASSRDERLRGVQTPSLFDWTVVSDANVTATIGNGTENGGFDFSVPAGTGGRLIQQTQLLPAGRYRLAGHSLSIAQAEGSLPYWVLACRDGRELGRVTVPNSATAGGQFAGQFVVPPNCPVQTLTLVARSSDQVGGVSGQIDRVRLGPAS</sequence>
<accession>A0A7W9ATA3</accession>
<protein>
    <submittedName>
        <fullName evidence="3">Uncharacterized protein</fullName>
    </submittedName>
</protein>
<evidence type="ECO:0000313" key="4">
    <source>
        <dbReference type="Proteomes" id="UP000557739"/>
    </source>
</evidence>
<proteinExistence type="predicted"/>
<gene>
    <name evidence="3" type="ORF">FHR19_003518</name>
</gene>